<proteinExistence type="predicted"/>
<dbReference type="Proteomes" id="UP000218934">
    <property type="component" value="Unassembled WGS sequence"/>
</dbReference>
<dbReference type="EMBL" id="NWUF01000023">
    <property type="protein sequence ID" value="PCE40761.1"/>
    <property type="molecule type" value="Genomic_DNA"/>
</dbReference>
<name>A0A2A4FTP3_9SPHN</name>
<evidence type="ECO:0000313" key="2">
    <source>
        <dbReference type="Proteomes" id="UP000218934"/>
    </source>
</evidence>
<organism evidence="1 2">
    <name type="scientific">Rhizorhabdus dicambivorans</name>
    <dbReference type="NCBI Taxonomy" id="1850238"/>
    <lineage>
        <taxon>Bacteria</taxon>
        <taxon>Pseudomonadati</taxon>
        <taxon>Pseudomonadota</taxon>
        <taxon>Alphaproteobacteria</taxon>
        <taxon>Sphingomonadales</taxon>
        <taxon>Sphingomonadaceae</taxon>
        <taxon>Rhizorhabdus</taxon>
    </lineage>
</organism>
<gene>
    <name evidence="1" type="ORF">COO09_18780</name>
</gene>
<protein>
    <submittedName>
        <fullName evidence="1">Uncharacterized protein</fullName>
    </submittedName>
</protein>
<comment type="caution">
    <text evidence="1">The sequence shown here is derived from an EMBL/GenBank/DDBJ whole genome shotgun (WGS) entry which is preliminary data.</text>
</comment>
<keyword evidence="2" id="KW-1185">Reference proteome</keyword>
<accession>A0A2A4FTP3</accession>
<sequence length="61" mass="7021">MTRRVCFIATTDVCIVKVVMHRLWRCVDGQFALKIASKPFHLEPIRWVLFLDGKNGYQAAA</sequence>
<dbReference type="AlphaFoldDB" id="A0A2A4FTP3"/>
<reference evidence="1 2" key="1">
    <citation type="submission" date="2017-09" db="EMBL/GenBank/DDBJ databases">
        <title>The Catabolism of 3,6-Dichlorosalicylic acid is Initiated by the Cytochrome P450 Monooxygenase DsmABC in Rhizorhabdus dicambivorans Ndbn-20.</title>
        <authorList>
            <person name="Na L."/>
        </authorList>
    </citation>
    <scope>NUCLEOTIDE SEQUENCE [LARGE SCALE GENOMIC DNA]</scope>
    <source>
        <strain evidence="1 2">Ndbn-20m</strain>
    </source>
</reference>
<evidence type="ECO:0000313" key="1">
    <source>
        <dbReference type="EMBL" id="PCE40761.1"/>
    </source>
</evidence>